<dbReference type="Proteomes" id="UP000053029">
    <property type="component" value="Unassembled WGS sequence"/>
</dbReference>
<dbReference type="VEuPathDB" id="FungiDB:Z517_07468"/>
<dbReference type="RefSeq" id="XP_013281444.1">
    <property type="nucleotide sequence ID" value="XM_013425990.1"/>
</dbReference>
<organism evidence="2 3">
    <name type="scientific">Fonsecaea pedrosoi CBS 271.37</name>
    <dbReference type="NCBI Taxonomy" id="1442368"/>
    <lineage>
        <taxon>Eukaryota</taxon>
        <taxon>Fungi</taxon>
        <taxon>Dikarya</taxon>
        <taxon>Ascomycota</taxon>
        <taxon>Pezizomycotina</taxon>
        <taxon>Eurotiomycetes</taxon>
        <taxon>Chaetothyriomycetidae</taxon>
        <taxon>Chaetothyriales</taxon>
        <taxon>Herpotrichiellaceae</taxon>
        <taxon>Fonsecaea</taxon>
    </lineage>
</organism>
<dbReference type="EMBL" id="KN846973">
    <property type="protein sequence ID" value="KIW77636.1"/>
    <property type="molecule type" value="Genomic_DNA"/>
</dbReference>
<dbReference type="GeneID" id="25306958"/>
<gene>
    <name evidence="2" type="ORF">Z517_07468</name>
</gene>
<proteinExistence type="predicted"/>
<sequence>MTTPCTSTNTITSTVTPSTTSTITDTTTVTSTAATSTMTATTVSTEVLTETSVVTTVSTTTTTTTTSTDTTSVVPTASGFVPVASSVPGASFDLGGPVKRGVEVDENEKRGFSLSRGNFNITQFTHGGRGDVSCIEYHSWCSTTTSTATKTAPTTTFSTTVTSTSTITTTPGATTTATDIVTSVTTTIITTTSIATTSTVATSFTSTVTSYAACATNNQANFVNGNAVSGFGGNGNPLSVDADSETECCVAAINQPNVALWAWIFESQSCLVSVATTCPLPAGNQIETTSDPTANPQYGVGNANCGTWDSVVVQ</sequence>
<reference evidence="2 3" key="1">
    <citation type="submission" date="2015-01" db="EMBL/GenBank/DDBJ databases">
        <title>The Genome Sequence of Fonsecaea pedrosoi CBS 271.37.</title>
        <authorList>
            <consortium name="The Broad Institute Genomics Platform"/>
            <person name="Cuomo C."/>
            <person name="de Hoog S."/>
            <person name="Gorbushina A."/>
            <person name="Stielow B."/>
            <person name="Teixiera M."/>
            <person name="Abouelleil A."/>
            <person name="Chapman S.B."/>
            <person name="Priest M."/>
            <person name="Young S.K."/>
            <person name="Wortman J."/>
            <person name="Nusbaum C."/>
            <person name="Birren B."/>
        </authorList>
    </citation>
    <scope>NUCLEOTIDE SEQUENCE [LARGE SCALE GENOMIC DNA]</scope>
    <source>
        <strain evidence="2 3">CBS 271.37</strain>
    </source>
</reference>
<protein>
    <recommendedName>
        <fullName evidence="4">Apple domain-containing protein</fullName>
    </recommendedName>
</protein>
<evidence type="ECO:0008006" key="4">
    <source>
        <dbReference type="Google" id="ProtNLM"/>
    </source>
</evidence>
<dbReference type="AlphaFoldDB" id="A0A0D2DJ05"/>
<dbReference type="HOGENOM" id="CLU_715716_0_0_1"/>
<evidence type="ECO:0000313" key="3">
    <source>
        <dbReference type="Proteomes" id="UP000053029"/>
    </source>
</evidence>
<evidence type="ECO:0000256" key="1">
    <source>
        <dbReference type="SAM" id="MobiDB-lite"/>
    </source>
</evidence>
<dbReference type="OrthoDB" id="4160135at2759"/>
<name>A0A0D2DJ05_9EURO</name>
<evidence type="ECO:0000313" key="2">
    <source>
        <dbReference type="EMBL" id="KIW77636.1"/>
    </source>
</evidence>
<keyword evidence="3" id="KW-1185">Reference proteome</keyword>
<accession>A0A0D2DJ05</accession>
<feature type="region of interest" description="Disordered" evidence="1">
    <location>
        <begin position="1"/>
        <end position="23"/>
    </location>
</feature>